<sequence>MDQHVEQKKRRMRLDSLTDVVKRIIQENGRDYVRDYLVAALCLITVAGTTAFTAWIMEDVVNEAFAKKNADVVWMICAGVLLAFIIRGLASYGQAVILSRIGNNLVARYQSRLMRHLMALNVSFFSSSRSAQIAAQISQNVSGIRDVMNLTITSFARDLLTLVALVGVMVAKDPLLSLIAFVVAPPVLLALQYISKRLRIATRESINLNSRVLGAMQETVQGITIVKAFTMEGVIGARTQEIIQSAEERSNRIARLSERTSPLTESVAGLAISGVIAYASFRSIYGDVLPGAFFSFITALLLAYDPARRLARLQISLERAAVNARMIYEILDMVPAQGDRADARPLEVKGGEIEFRDVRFTYHEGEVVLDGVSFVAEAGKTTAIVGPSGAGKSTLISLVPRFYDPSSGTVLIDGTDIADVTKQSLRSALAYVSQQPWLFEGSIADNIRYGRPDATDAEVQEAARMAQAHDFILAQPRGYDTPLGENGANLSGGQRQRVSIARALVRNAPILLLDEATSSLDNESEAAVQKALDTAMTGRTVLVIAHRLSTIAKADRIIVMQDGRIVESGTHGELTKSDDGLYARLQRLNKEADSAGDPPDTSAPAAKKARRRAASTGTQS</sequence>
<feature type="transmembrane region" description="Helical" evidence="10">
    <location>
        <begin position="36"/>
        <end position="57"/>
    </location>
</feature>
<evidence type="ECO:0000256" key="8">
    <source>
        <dbReference type="ARBA" id="ARBA00024725"/>
    </source>
</evidence>
<evidence type="ECO:0000259" key="11">
    <source>
        <dbReference type="PROSITE" id="PS50893"/>
    </source>
</evidence>
<evidence type="ECO:0000256" key="5">
    <source>
        <dbReference type="ARBA" id="ARBA00022840"/>
    </source>
</evidence>
<gene>
    <name evidence="13" type="ORF">DFR52_103393</name>
</gene>
<dbReference type="InterPro" id="IPR017871">
    <property type="entry name" value="ABC_transporter-like_CS"/>
</dbReference>
<feature type="domain" description="ABC transporter" evidence="11">
    <location>
        <begin position="353"/>
        <end position="587"/>
    </location>
</feature>
<feature type="domain" description="ABC transmembrane type-1" evidence="12">
    <location>
        <begin position="37"/>
        <end position="319"/>
    </location>
</feature>
<evidence type="ECO:0000256" key="6">
    <source>
        <dbReference type="ARBA" id="ARBA00022989"/>
    </source>
</evidence>
<dbReference type="PROSITE" id="PS50893">
    <property type="entry name" value="ABC_TRANSPORTER_2"/>
    <property type="match status" value="1"/>
</dbReference>
<dbReference type="PANTHER" id="PTHR43394:SF1">
    <property type="entry name" value="ATP-BINDING CASSETTE SUB-FAMILY B MEMBER 10, MITOCHONDRIAL"/>
    <property type="match status" value="1"/>
</dbReference>
<keyword evidence="7 10" id="KW-0472">Membrane</keyword>
<protein>
    <submittedName>
        <fullName evidence="13">ATP-binding cassette subfamily B protein</fullName>
    </submittedName>
</protein>
<dbReference type="PROSITE" id="PS50929">
    <property type="entry name" value="ABC_TM1F"/>
    <property type="match status" value="1"/>
</dbReference>
<feature type="transmembrane region" description="Helical" evidence="10">
    <location>
        <begin position="175"/>
        <end position="194"/>
    </location>
</feature>
<evidence type="ECO:0000256" key="9">
    <source>
        <dbReference type="SAM" id="MobiDB-lite"/>
    </source>
</evidence>
<dbReference type="InterPro" id="IPR039421">
    <property type="entry name" value="Type_1_exporter"/>
</dbReference>
<comment type="subcellular location">
    <subcellularLocation>
        <location evidence="1">Cell membrane</location>
        <topology evidence="1">Multi-pass membrane protein</topology>
    </subcellularLocation>
</comment>
<proteinExistence type="inferred from homology"/>
<evidence type="ECO:0000313" key="13">
    <source>
        <dbReference type="EMBL" id="PWW00191.1"/>
    </source>
</evidence>
<comment type="function">
    <text evidence="8">Part of an ABC transporter complex. Transmembrane domains (TMD) form a pore in the inner membrane and the ATP-binding domain (NBD) is responsible for energy generation.</text>
</comment>
<dbReference type="PANTHER" id="PTHR43394">
    <property type="entry name" value="ATP-DEPENDENT PERMEASE MDL1, MITOCHONDRIAL"/>
    <property type="match status" value="1"/>
</dbReference>
<evidence type="ECO:0000259" key="12">
    <source>
        <dbReference type="PROSITE" id="PS50929"/>
    </source>
</evidence>
<keyword evidence="6 10" id="KW-1133">Transmembrane helix</keyword>
<keyword evidence="4" id="KW-0547">Nucleotide-binding</keyword>
<dbReference type="Pfam" id="PF00664">
    <property type="entry name" value="ABC_membrane"/>
    <property type="match status" value="1"/>
</dbReference>
<dbReference type="SUPFAM" id="SSF52540">
    <property type="entry name" value="P-loop containing nucleoside triphosphate hydrolases"/>
    <property type="match status" value="1"/>
</dbReference>
<dbReference type="GO" id="GO:0005886">
    <property type="term" value="C:plasma membrane"/>
    <property type="evidence" value="ECO:0007669"/>
    <property type="project" value="UniProtKB-SubCell"/>
</dbReference>
<dbReference type="AlphaFoldDB" id="A0A317PNW9"/>
<dbReference type="InterPro" id="IPR036640">
    <property type="entry name" value="ABC1_TM_sf"/>
</dbReference>
<dbReference type="InterPro" id="IPR027417">
    <property type="entry name" value="P-loop_NTPase"/>
</dbReference>
<keyword evidence="14" id="KW-1185">Reference proteome</keyword>
<dbReference type="InterPro" id="IPR003439">
    <property type="entry name" value="ABC_transporter-like_ATP-bd"/>
</dbReference>
<dbReference type="GO" id="GO:0015421">
    <property type="term" value="F:ABC-type oligopeptide transporter activity"/>
    <property type="evidence" value="ECO:0007669"/>
    <property type="project" value="TreeGrafter"/>
</dbReference>
<dbReference type="Gene3D" id="3.40.50.300">
    <property type="entry name" value="P-loop containing nucleotide triphosphate hydrolases"/>
    <property type="match status" value="1"/>
</dbReference>
<comment type="caution">
    <text evidence="13">The sequence shown here is derived from an EMBL/GenBank/DDBJ whole genome shotgun (WGS) entry which is preliminary data.</text>
</comment>
<dbReference type="FunFam" id="3.40.50.300:FF:000218">
    <property type="entry name" value="Multidrug ABC transporter ATP-binding protein"/>
    <property type="match status" value="1"/>
</dbReference>
<dbReference type="EMBL" id="QGTR01000003">
    <property type="protein sequence ID" value="PWW00191.1"/>
    <property type="molecule type" value="Genomic_DNA"/>
</dbReference>
<evidence type="ECO:0000256" key="3">
    <source>
        <dbReference type="ARBA" id="ARBA00022692"/>
    </source>
</evidence>
<feature type="transmembrane region" description="Helical" evidence="10">
    <location>
        <begin position="72"/>
        <end position="90"/>
    </location>
</feature>
<dbReference type="CDD" id="cd18552">
    <property type="entry name" value="ABC_6TM_MsbA_like"/>
    <property type="match status" value="1"/>
</dbReference>
<evidence type="ECO:0000256" key="4">
    <source>
        <dbReference type="ARBA" id="ARBA00022741"/>
    </source>
</evidence>
<dbReference type="Proteomes" id="UP000246352">
    <property type="component" value="Unassembled WGS sequence"/>
</dbReference>
<dbReference type="InterPro" id="IPR011527">
    <property type="entry name" value="ABC1_TM_dom"/>
</dbReference>
<comment type="similarity">
    <text evidence="2">Belongs to the ABC transporter superfamily.</text>
</comment>
<feature type="transmembrane region" description="Helical" evidence="10">
    <location>
        <begin position="147"/>
        <end position="169"/>
    </location>
</feature>
<keyword evidence="5 13" id="KW-0067">ATP-binding</keyword>
<organism evidence="13 14">
    <name type="scientific">Hoeflea marina</name>
    <dbReference type="NCBI Taxonomy" id="274592"/>
    <lineage>
        <taxon>Bacteria</taxon>
        <taxon>Pseudomonadati</taxon>
        <taxon>Pseudomonadota</taxon>
        <taxon>Alphaproteobacteria</taxon>
        <taxon>Hyphomicrobiales</taxon>
        <taxon>Rhizobiaceae</taxon>
        <taxon>Hoeflea</taxon>
    </lineage>
</organism>
<accession>A0A317PNW9</accession>
<evidence type="ECO:0000256" key="2">
    <source>
        <dbReference type="ARBA" id="ARBA00005417"/>
    </source>
</evidence>
<evidence type="ECO:0000256" key="7">
    <source>
        <dbReference type="ARBA" id="ARBA00023136"/>
    </source>
</evidence>
<evidence type="ECO:0000256" key="10">
    <source>
        <dbReference type="SAM" id="Phobius"/>
    </source>
</evidence>
<dbReference type="GO" id="GO:0005524">
    <property type="term" value="F:ATP binding"/>
    <property type="evidence" value="ECO:0007669"/>
    <property type="project" value="UniProtKB-KW"/>
</dbReference>
<dbReference type="SMART" id="SM00382">
    <property type="entry name" value="AAA"/>
    <property type="match status" value="1"/>
</dbReference>
<dbReference type="Pfam" id="PF00005">
    <property type="entry name" value="ABC_tran"/>
    <property type="match status" value="1"/>
</dbReference>
<name>A0A317PNW9_9HYPH</name>
<reference evidence="13 14" key="1">
    <citation type="submission" date="2018-05" db="EMBL/GenBank/DDBJ databases">
        <title>Genomic Encyclopedia of Type Strains, Phase IV (KMG-IV): sequencing the most valuable type-strain genomes for metagenomic binning, comparative biology and taxonomic classification.</title>
        <authorList>
            <person name="Goeker M."/>
        </authorList>
    </citation>
    <scope>NUCLEOTIDE SEQUENCE [LARGE SCALE GENOMIC DNA]</scope>
    <source>
        <strain evidence="13 14">DSM 16791</strain>
    </source>
</reference>
<keyword evidence="3 10" id="KW-0812">Transmembrane</keyword>
<feature type="transmembrane region" description="Helical" evidence="10">
    <location>
        <begin position="287"/>
        <end position="304"/>
    </location>
</feature>
<dbReference type="PROSITE" id="PS00211">
    <property type="entry name" value="ABC_TRANSPORTER_1"/>
    <property type="match status" value="1"/>
</dbReference>
<feature type="region of interest" description="Disordered" evidence="9">
    <location>
        <begin position="570"/>
        <end position="620"/>
    </location>
</feature>
<dbReference type="InterPro" id="IPR003593">
    <property type="entry name" value="AAA+_ATPase"/>
</dbReference>
<dbReference type="Gene3D" id="1.20.1560.10">
    <property type="entry name" value="ABC transporter type 1, transmembrane domain"/>
    <property type="match status" value="1"/>
</dbReference>
<dbReference type="GO" id="GO:0016887">
    <property type="term" value="F:ATP hydrolysis activity"/>
    <property type="evidence" value="ECO:0007669"/>
    <property type="project" value="InterPro"/>
</dbReference>
<dbReference type="SUPFAM" id="SSF90123">
    <property type="entry name" value="ABC transporter transmembrane region"/>
    <property type="match status" value="1"/>
</dbReference>
<evidence type="ECO:0000256" key="1">
    <source>
        <dbReference type="ARBA" id="ARBA00004651"/>
    </source>
</evidence>
<evidence type="ECO:0000313" key="14">
    <source>
        <dbReference type="Proteomes" id="UP000246352"/>
    </source>
</evidence>